<gene>
    <name evidence="3" type="ORF">THAR02_00185</name>
</gene>
<accession>A0A0G0AT94</accession>
<evidence type="ECO:0000313" key="3">
    <source>
        <dbReference type="EMBL" id="KKP07649.1"/>
    </source>
</evidence>
<reference evidence="4" key="1">
    <citation type="journal article" date="2015" name="Genome Announc.">
        <title>Draft whole-genome sequence of the biocontrol agent Trichoderma harzianum T6776.</title>
        <authorList>
            <person name="Baroncelli R."/>
            <person name="Piaggeschi G."/>
            <person name="Fiorini L."/>
            <person name="Bertolini E."/>
            <person name="Zapparata A."/>
            <person name="Pe M.E."/>
            <person name="Sarrocco S."/>
            <person name="Vannacci G."/>
        </authorList>
    </citation>
    <scope>NUCLEOTIDE SEQUENCE [LARGE SCALE GENOMIC DNA]</scope>
    <source>
        <strain evidence="4">T6776</strain>
    </source>
</reference>
<feature type="compositionally biased region" description="Basic and acidic residues" evidence="1">
    <location>
        <begin position="274"/>
        <end position="321"/>
    </location>
</feature>
<dbReference type="OMA" id="RNDEWEY"/>
<evidence type="ECO:0000313" key="4">
    <source>
        <dbReference type="Proteomes" id="UP000034112"/>
    </source>
</evidence>
<organism evidence="3 4">
    <name type="scientific">Trichoderma harzianum</name>
    <name type="common">Hypocrea lixii</name>
    <dbReference type="NCBI Taxonomy" id="5544"/>
    <lineage>
        <taxon>Eukaryota</taxon>
        <taxon>Fungi</taxon>
        <taxon>Dikarya</taxon>
        <taxon>Ascomycota</taxon>
        <taxon>Pezizomycotina</taxon>
        <taxon>Sordariomycetes</taxon>
        <taxon>Hypocreomycetidae</taxon>
        <taxon>Hypocreales</taxon>
        <taxon>Hypocreaceae</taxon>
        <taxon>Trichoderma</taxon>
    </lineage>
</organism>
<dbReference type="AlphaFoldDB" id="A0A0G0AT94"/>
<dbReference type="Proteomes" id="UP000034112">
    <property type="component" value="Unassembled WGS sequence"/>
</dbReference>
<sequence length="445" mass="49329">MAYGGSYTASFNPAMSSNESFGSGLLASSISSLSSSGSKRISPVSKTYRQASTLFLTRRLPEALSTLRPIITPPNSADDGEPAPVTKSSRGTRVKVWSLYLTLLNSIIELEPEEGKDAFGNQEWRALCTKVRDGSIWEEVVKNGYHGIEGDVDADVVINLATLLLAHARDQALNQKMLENYLASSNIPNLDLNDFTAPSRRYQSPARRNNGANTPGDLNSRVKLLELYTLHVLPQNNEWDYAREFINVSAVLDEERREAFLQALQSLQEEQEEQERQEREELKRQEEQLQKDIAEAKRLKAENEEKERKRLEEERQSRETSEGDYGIEQTPSFSGVGRAEPPGSPRNTVARPSGKSKSKAATTSGSMTITARATLILTRFRQVFESLASSVAGNPAVIMRLLVFTMGLLIMLGHKATRQRIEQMLGASWAKVAATVGMGTKVSYI</sequence>
<dbReference type="EMBL" id="JOKZ01000003">
    <property type="protein sequence ID" value="KKP07649.1"/>
    <property type="molecule type" value="Genomic_DNA"/>
</dbReference>
<keyword evidence="2" id="KW-0472">Membrane</keyword>
<protein>
    <recommendedName>
        <fullName evidence="5">Peroxin 26</fullName>
    </recommendedName>
</protein>
<evidence type="ECO:0008006" key="5">
    <source>
        <dbReference type="Google" id="ProtNLM"/>
    </source>
</evidence>
<keyword evidence="2" id="KW-0812">Transmembrane</keyword>
<feature type="region of interest" description="Disordered" evidence="1">
    <location>
        <begin position="194"/>
        <end position="218"/>
    </location>
</feature>
<feature type="compositionally biased region" description="Polar residues" evidence="1">
    <location>
        <begin position="206"/>
        <end position="217"/>
    </location>
</feature>
<proteinExistence type="predicted"/>
<feature type="transmembrane region" description="Helical" evidence="2">
    <location>
        <begin position="397"/>
        <end position="414"/>
    </location>
</feature>
<name>A0A0G0AT94_TRIHA</name>
<dbReference type="OrthoDB" id="3981028at2759"/>
<feature type="region of interest" description="Disordered" evidence="1">
    <location>
        <begin position="268"/>
        <end position="365"/>
    </location>
</feature>
<evidence type="ECO:0000256" key="2">
    <source>
        <dbReference type="SAM" id="Phobius"/>
    </source>
</evidence>
<evidence type="ECO:0000256" key="1">
    <source>
        <dbReference type="SAM" id="MobiDB-lite"/>
    </source>
</evidence>
<comment type="caution">
    <text evidence="3">The sequence shown here is derived from an EMBL/GenBank/DDBJ whole genome shotgun (WGS) entry which is preliminary data.</text>
</comment>
<feature type="compositionally biased region" description="Low complexity" evidence="1">
    <location>
        <begin position="353"/>
        <end position="365"/>
    </location>
</feature>
<keyword evidence="2" id="KW-1133">Transmembrane helix</keyword>